<dbReference type="PANTHER" id="PTHR42840:SF3">
    <property type="entry name" value="BINDING ROSSMANN FOLD OXIDOREDUCTASE, PUTATIVE (AFU_ORTHOLOGUE AFUA_2G10240)-RELATED"/>
    <property type="match status" value="1"/>
</dbReference>
<dbReference type="Gene3D" id="3.40.50.720">
    <property type="entry name" value="NAD(P)-binding Rossmann-like Domain"/>
    <property type="match status" value="1"/>
</dbReference>
<dbReference type="SUPFAM" id="SSF55347">
    <property type="entry name" value="Glyceraldehyde-3-phosphate dehydrogenase-like, C-terminal domain"/>
    <property type="match status" value="1"/>
</dbReference>
<dbReference type="NCBIfam" id="TIGR04380">
    <property type="entry name" value="myo_inos_iolG"/>
    <property type="match status" value="1"/>
</dbReference>
<reference evidence="5 6" key="1">
    <citation type="submission" date="2019-10" db="EMBL/GenBank/DDBJ databases">
        <title>Description of Paenibacillus terricola sp. nov.</title>
        <authorList>
            <person name="Carlier A."/>
            <person name="Qi S."/>
        </authorList>
    </citation>
    <scope>NUCLEOTIDE SEQUENCE [LARGE SCALE GENOMIC DNA]</scope>
    <source>
        <strain evidence="5 6">LMG 31459</strain>
    </source>
</reference>
<dbReference type="Pfam" id="PF22725">
    <property type="entry name" value="GFO_IDH_MocA_C3"/>
    <property type="match status" value="1"/>
</dbReference>
<accession>A0ABX1YGX3</accession>
<name>A0ABX1YGX3_9BACL</name>
<dbReference type="InterPro" id="IPR055170">
    <property type="entry name" value="GFO_IDH_MocA-like_dom"/>
</dbReference>
<protein>
    <submittedName>
        <fullName evidence="5">Inositol 2-dehydrogenase</fullName>
        <ecNumber evidence="5">1.1.1.18</ecNumber>
    </submittedName>
</protein>
<proteinExistence type="inferred from homology"/>
<gene>
    <name evidence="5" type="primary">iolG</name>
    <name evidence="5" type="ORF">GC101_09415</name>
</gene>
<feature type="domain" description="Gfo/Idh/MocA-like oxidoreductase N-terminal" evidence="3">
    <location>
        <begin position="7"/>
        <end position="125"/>
    </location>
</feature>
<sequence>MIKPIVVGIIGAGRIGRLHADNLRVMPCFKLKSIAEAMMSEELLTWAESRGLASVFAEGEDILNDPEIEAVFICTPTDSHASWIGRAARAGKHIFCEKPVSLSSEETSSALQIAEEAGVLLQIGFNRRMDPSFRKLQQLVRSGELGSPHIVKITSRDPQPPGEAYVRSSGGMFMDMTIHDFDMARYLVGAEVAEVYTRGANLVDPMFGRCGDVDTAVITLTFASGAICVIDNSRKAVYGYDQRVEVFGPLGSAAADNCRPTTVEVSTATSVTRDQPEHFFLERYNQAFIDEIAAFARSVRLQEPLICSGRDGQQAQLIAEAARESHLTGLPVKLTAVTGTGARVSEMRTM</sequence>
<evidence type="ECO:0000259" key="4">
    <source>
        <dbReference type="Pfam" id="PF22725"/>
    </source>
</evidence>
<comment type="similarity">
    <text evidence="1">Belongs to the Gfo/Idh/MocA family.</text>
</comment>
<evidence type="ECO:0000313" key="5">
    <source>
        <dbReference type="EMBL" id="NOU79100.1"/>
    </source>
</evidence>
<dbReference type="Proteomes" id="UP000596857">
    <property type="component" value="Unassembled WGS sequence"/>
</dbReference>
<dbReference type="SUPFAM" id="SSF51735">
    <property type="entry name" value="NAD(P)-binding Rossmann-fold domains"/>
    <property type="match status" value="1"/>
</dbReference>
<evidence type="ECO:0000256" key="2">
    <source>
        <dbReference type="ARBA" id="ARBA00023002"/>
    </source>
</evidence>
<keyword evidence="2 5" id="KW-0560">Oxidoreductase</keyword>
<dbReference type="EMBL" id="WHOB01000021">
    <property type="protein sequence ID" value="NOU79100.1"/>
    <property type="molecule type" value="Genomic_DNA"/>
</dbReference>
<dbReference type="Gene3D" id="3.30.360.10">
    <property type="entry name" value="Dihydrodipicolinate Reductase, domain 2"/>
    <property type="match status" value="1"/>
</dbReference>
<dbReference type="InterPro" id="IPR030827">
    <property type="entry name" value="Myo_inos_IolG"/>
</dbReference>
<dbReference type="InterPro" id="IPR036291">
    <property type="entry name" value="NAD(P)-bd_dom_sf"/>
</dbReference>
<feature type="domain" description="GFO/IDH/MocA-like oxidoreductase" evidence="4">
    <location>
        <begin position="133"/>
        <end position="253"/>
    </location>
</feature>
<dbReference type="GO" id="GO:0050112">
    <property type="term" value="F:inositol 2-dehydrogenase (NAD+) activity"/>
    <property type="evidence" value="ECO:0007669"/>
    <property type="project" value="UniProtKB-EC"/>
</dbReference>
<keyword evidence="6" id="KW-1185">Reference proteome</keyword>
<evidence type="ECO:0000256" key="1">
    <source>
        <dbReference type="ARBA" id="ARBA00010928"/>
    </source>
</evidence>
<dbReference type="Pfam" id="PF01408">
    <property type="entry name" value="GFO_IDH_MocA"/>
    <property type="match status" value="1"/>
</dbReference>
<dbReference type="EC" id="1.1.1.18" evidence="5"/>
<dbReference type="PANTHER" id="PTHR42840">
    <property type="entry name" value="NAD(P)-BINDING ROSSMANN-FOLD SUPERFAMILY PROTEIN-RELATED"/>
    <property type="match status" value="1"/>
</dbReference>
<organism evidence="5 6">
    <name type="scientific">Paenibacillus phytohabitans</name>
    <dbReference type="NCBI Taxonomy" id="2654978"/>
    <lineage>
        <taxon>Bacteria</taxon>
        <taxon>Bacillati</taxon>
        <taxon>Bacillota</taxon>
        <taxon>Bacilli</taxon>
        <taxon>Bacillales</taxon>
        <taxon>Paenibacillaceae</taxon>
        <taxon>Paenibacillus</taxon>
    </lineage>
</organism>
<evidence type="ECO:0000259" key="3">
    <source>
        <dbReference type="Pfam" id="PF01408"/>
    </source>
</evidence>
<evidence type="ECO:0000313" key="6">
    <source>
        <dbReference type="Proteomes" id="UP000596857"/>
    </source>
</evidence>
<comment type="caution">
    <text evidence="5">The sequence shown here is derived from an EMBL/GenBank/DDBJ whole genome shotgun (WGS) entry which is preliminary data.</text>
</comment>
<dbReference type="InterPro" id="IPR000683">
    <property type="entry name" value="Gfo/Idh/MocA-like_OxRdtase_N"/>
</dbReference>